<dbReference type="RefSeq" id="WP_379702551.1">
    <property type="nucleotide sequence ID" value="NZ_JBHTAT010000001.1"/>
</dbReference>
<dbReference type="AlphaFoldDB" id="A0ABD5ZUW5"/>
<evidence type="ECO:0000313" key="3">
    <source>
        <dbReference type="EMBL" id="MFC7254352.1"/>
    </source>
</evidence>
<evidence type="ECO:0000256" key="2">
    <source>
        <dbReference type="SAM" id="Phobius"/>
    </source>
</evidence>
<reference evidence="3 4" key="1">
    <citation type="journal article" date="2019" name="Int. J. Syst. Evol. Microbiol.">
        <title>The Global Catalogue of Microorganisms (GCM) 10K type strain sequencing project: providing services to taxonomists for standard genome sequencing and annotation.</title>
        <authorList>
            <consortium name="The Broad Institute Genomics Platform"/>
            <consortium name="The Broad Institute Genome Sequencing Center for Infectious Disease"/>
            <person name="Wu L."/>
            <person name="Ma J."/>
        </authorList>
    </citation>
    <scope>NUCLEOTIDE SEQUENCE [LARGE SCALE GENOMIC DNA]</scope>
    <source>
        <strain evidence="3 4">GX21</strain>
    </source>
</reference>
<dbReference type="GeneID" id="96952663"/>
<accession>A0ABD5ZUW5</accession>
<feature type="transmembrane region" description="Helical" evidence="2">
    <location>
        <begin position="51"/>
        <end position="70"/>
    </location>
</feature>
<protein>
    <submittedName>
        <fullName evidence="3">Uncharacterized protein</fullName>
    </submittedName>
</protein>
<dbReference type="Proteomes" id="UP001596434">
    <property type="component" value="Unassembled WGS sequence"/>
</dbReference>
<organism evidence="3 4">
    <name type="scientific">Haloplanus litoreus</name>
    <dbReference type="NCBI Taxonomy" id="767515"/>
    <lineage>
        <taxon>Archaea</taxon>
        <taxon>Methanobacteriati</taxon>
        <taxon>Methanobacteriota</taxon>
        <taxon>Stenosarchaea group</taxon>
        <taxon>Halobacteria</taxon>
        <taxon>Halobacteriales</taxon>
        <taxon>Haloferacaceae</taxon>
        <taxon>Haloplanus</taxon>
    </lineage>
</organism>
<evidence type="ECO:0000313" key="4">
    <source>
        <dbReference type="Proteomes" id="UP001596434"/>
    </source>
</evidence>
<gene>
    <name evidence="3" type="ORF">ACFQKE_03395</name>
</gene>
<keyword evidence="2" id="KW-0812">Transmembrane</keyword>
<feature type="transmembrane region" description="Helical" evidence="2">
    <location>
        <begin position="25"/>
        <end position="45"/>
    </location>
</feature>
<sequence length="83" mass="8470">MAAVSDTYDERFGPASGEGPPEARVVLGSVMVATVVAVAAAGYFFDPAAAATAAVVMLPLLVAASIRTSLTEHSAYVALSERR</sequence>
<keyword evidence="2" id="KW-1133">Transmembrane helix</keyword>
<proteinExistence type="predicted"/>
<dbReference type="EMBL" id="JBHTAT010000001">
    <property type="protein sequence ID" value="MFC7254352.1"/>
    <property type="molecule type" value="Genomic_DNA"/>
</dbReference>
<evidence type="ECO:0000256" key="1">
    <source>
        <dbReference type="SAM" id="MobiDB-lite"/>
    </source>
</evidence>
<comment type="caution">
    <text evidence="3">The sequence shown here is derived from an EMBL/GenBank/DDBJ whole genome shotgun (WGS) entry which is preliminary data.</text>
</comment>
<keyword evidence="2" id="KW-0472">Membrane</keyword>
<name>A0ABD5ZUW5_9EURY</name>
<keyword evidence="4" id="KW-1185">Reference proteome</keyword>
<feature type="region of interest" description="Disordered" evidence="1">
    <location>
        <begin position="1"/>
        <end position="20"/>
    </location>
</feature>